<keyword evidence="1" id="KW-0560">Oxidoreductase</keyword>
<keyword evidence="2" id="KW-0520">NAD</keyword>
<protein>
    <submittedName>
        <fullName evidence="4">L-lactate dehydrogenase</fullName>
    </submittedName>
</protein>
<name>A0A927WTZ6_SELRU</name>
<dbReference type="PANTHER" id="PTHR43128:SF16">
    <property type="entry name" value="L-LACTATE DEHYDROGENASE"/>
    <property type="match status" value="1"/>
</dbReference>
<dbReference type="InterPro" id="IPR036291">
    <property type="entry name" value="NAD(P)-bd_dom_sf"/>
</dbReference>
<dbReference type="GO" id="GO:0006089">
    <property type="term" value="P:lactate metabolic process"/>
    <property type="evidence" value="ECO:0007669"/>
    <property type="project" value="TreeGrafter"/>
</dbReference>
<dbReference type="PRINTS" id="PR00086">
    <property type="entry name" value="LLDHDRGNASE"/>
</dbReference>
<evidence type="ECO:0000259" key="3">
    <source>
        <dbReference type="Pfam" id="PF00056"/>
    </source>
</evidence>
<gene>
    <name evidence="4" type="ORF">E7201_09555</name>
</gene>
<dbReference type="PANTHER" id="PTHR43128">
    <property type="entry name" value="L-2-HYDROXYCARBOXYLATE DEHYDROGENASE (NAD(P)(+))"/>
    <property type="match status" value="1"/>
</dbReference>
<sequence length="127" mass="13733">MNNRRKIVVIGASNVGSAVANKIADFQLATEVVLIDLNEDKAWGEAKDSSHATSCVYSTNIKFHLGDYEDCKDANIIVITAGPSIRPGETPDRLKLAGTNAKIMSSVMGEIVKRTKEAMIIMITNPL</sequence>
<dbReference type="Gene3D" id="3.40.50.720">
    <property type="entry name" value="NAD(P)-binding Rossmann-like Domain"/>
    <property type="match status" value="1"/>
</dbReference>
<dbReference type="AlphaFoldDB" id="A0A927WTZ6"/>
<comment type="caution">
    <text evidence="4">The sequence shown here is derived from an EMBL/GenBank/DDBJ whole genome shotgun (WGS) entry which is preliminary data.</text>
</comment>
<dbReference type="Proteomes" id="UP000761380">
    <property type="component" value="Unassembled WGS sequence"/>
</dbReference>
<reference evidence="4" key="1">
    <citation type="submission" date="2019-04" db="EMBL/GenBank/DDBJ databases">
        <title>Evolution of Biomass-Degrading Anaerobic Consortia Revealed by Metagenomics.</title>
        <authorList>
            <person name="Peng X."/>
        </authorList>
    </citation>
    <scope>NUCLEOTIDE SEQUENCE</scope>
    <source>
        <strain evidence="4">SIG240</strain>
    </source>
</reference>
<feature type="domain" description="Lactate/malate dehydrogenase N-terminal" evidence="3">
    <location>
        <begin position="6"/>
        <end position="126"/>
    </location>
</feature>
<dbReference type="SUPFAM" id="SSF51735">
    <property type="entry name" value="NAD(P)-binding Rossmann-fold domains"/>
    <property type="match status" value="1"/>
</dbReference>
<evidence type="ECO:0000313" key="5">
    <source>
        <dbReference type="Proteomes" id="UP000761380"/>
    </source>
</evidence>
<feature type="non-terminal residue" evidence="4">
    <location>
        <position position="127"/>
    </location>
</feature>
<dbReference type="InterPro" id="IPR001557">
    <property type="entry name" value="L-lactate/malate_DH"/>
</dbReference>
<proteinExistence type="predicted"/>
<accession>A0A927WTZ6</accession>
<dbReference type="Pfam" id="PF00056">
    <property type="entry name" value="Ldh_1_N"/>
    <property type="match status" value="1"/>
</dbReference>
<dbReference type="GO" id="GO:0004459">
    <property type="term" value="F:L-lactate dehydrogenase (NAD+) activity"/>
    <property type="evidence" value="ECO:0007669"/>
    <property type="project" value="TreeGrafter"/>
</dbReference>
<evidence type="ECO:0000256" key="2">
    <source>
        <dbReference type="ARBA" id="ARBA00023027"/>
    </source>
</evidence>
<evidence type="ECO:0000313" key="4">
    <source>
        <dbReference type="EMBL" id="MBE6093394.1"/>
    </source>
</evidence>
<dbReference type="EMBL" id="SVBY01000080">
    <property type="protein sequence ID" value="MBE6093394.1"/>
    <property type="molecule type" value="Genomic_DNA"/>
</dbReference>
<evidence type="ECO:0000256" key="1">
    <source>
        <dbReference type="ARBA" id="ARBA00023002"/>
    </source>
</evidence>
<dbReference type="InterPro" id="IPR001236">
    <property type="entry name" value="Lactate/malate_DH_N"/>
</dbReference>
<organism evidence="4 5">
    <name type="scientific">Selenomonas ruminantium</name>
    <dbReference type="NCBI Taxonomy" id="971"/>
    <lineage>
        <taxon>Bacteria</taxon>
        <taxon>Bacillati</taxon>
        <taxon>Bacillota</taxon>
        <taxon>Negativicutes</taxon>
        <taxon>Selenomonadales</taxon>
        <taxon>Selenomonadaceae</taxon>
        <taxon>Selenomonas</taxon>
    </lineage>
</organism>